<evidence type="ECO:0000256" key="4">
    <source>
        <dbReference type="ARBA" id="ARBA00022448"/>
    </source>
</evidence>
<protein>
    <recommendedName>
        <fullName evidence="3">Protein CASP</fullName>
    </recommendedName>
</protein>
<sequence>MDSSTRALVLTVTQYWKGFDLDSKRVMLDAQGVSMQEQKEHSLKSRKALAEHTKKFRKLVDTDKVAAMPSLLKAYQEEIDTLTKRAKYSDNSFFALYKALYEAPDPVPALDAALLLESTSPAPSSTDKTQSIDLVAKLRRELASYESEFASLKNQDITIRNLEAKLAAMEDNMERHVEDKVHAQCSDLENTLRLREADMALHAAQADKCLHQAREARDDALAQLDLMRSELFRAKQHADHVHAVHASETQSLLTDLSRFHGVELENQRLKDQLRRNRHPLTSDTNSSSNLAYQQNTAVSTMQWELEIAQKDAVIAQHEREILRLQDTMAGQTSHWTAQVTALQCQVTELSDRPTVAAYEQALQAHQQVAGLTSVEASYSTDKGLNAMISDLQAQLVAQKHVHESTVKQLELANAATVSRHVSVIAQLESALDEALDTTTRKDMPSSILGDVLGSSNRDKDAKLVAIVRQQRDRAKDKLKHVEAEWHRAVAAAQAASTRLRQLEVENVDLVQKMRYVSSSSNQRGDLETGKHSSSLYEARMNPFDQFKQMESAARVAQLNPLDKIMLVSARLILSHPFTRMGLLVYLVVLHSLVMGTLYLSMHLCNISNHT</sequence>
<comment type="similarity">
    <text evidence="2">Belongs to the CASP family.</text>
</comment>
<evidence type="ECO:0000256" key="7">
    <source>
        <dbReference type="ARBA" id="ARBA00023034"/>
    </source>
</evidence>
<dbReference type="InterPro" id="IPR057476">
    <property type="entry name" value="Cux_N"/>
</dbReference>
<organism evidence="14">
    <name type="scientific">Aphanomyces astaci</name>
    <name type="common">Crayfish plague agent</name>
    <dbReference type="NCBI Taxonomy" id="112090"/>
    <lineage>
        <taxon>Eukaryota</taxon>
        <taxon>Sar</taxon>
        <taxon>Stramenopiles</taxon>
        <taxon>Oomycota</taxon>
        <taxon>Saprolegniomycetes</taxon>
        <taxon>Saprolegniales</taxon>
        <taxon>Verrucalvaceae</taxon>
        <taxon>Aphanomyces</taxon>
    </lineage>
</organism>
<evidence type="ECO:0000256" key="11">
    <source>
        <dbReference type="SAM" id="Phobius"/>
    </source>
</evidence>
<keyword evidence="4" id="KW-0813">Transport</keyword>
<proteinExistence type="inferred from homology"/>
<evidence type="ECO:0000256" key="3">
    <source>
        <dbReference type="ARBA" id="ARBA00018691"/>
    </source>
</evidence>
<evidence type="ECO:0000259" key="12">
    <source>
        <dbReference type="Pfam" id="PF08172"/>
    </source>
</evidence>
<dbReference type="PANTHER" id="PTHR14043:SF2">
    <property type="entry name" value="HOMEOBOX PROTEIN CUT"/>
    <property type="match status" value="1"/>
</dbReference>
<dbReference type="STRING" id="112090.W4FUX0"/>
<dbReference type="AlphaFoldDB" id="W4FUX0"/>
<keyword evidence="9 11" id="KW-0472">Membrane</keyword>
<dbReference type="PANTHER" id="PTHR14043">
    <property type="entry name" value="CCAAT DISPLACEMENT PROTEIN-RELATED"/>
    <property type="match status" value="1"/>
</dbReference>
<dbReference type="InterPro" id="IPR012955">
    <property type="entry name" value="CASP_C"/>
</dbReference>
<feature type="coiled-coil region" evidence="10">
    <location>
        <begin position="128"/>
        <end position="179"/>
    </location>
</feature>
<evidence type="ECO:0000313" key="14">
    <source>
        <dbReference type="EMBL" id="ETV70751.1"/>
    </source>
</evidence>
<name>W4FUX0_APHAT</name>
<dbReference type="RefSeq" id="XP_009839815.1">
    <property type="nucleotide sequence ID" value="XM_009841513.1"/>
</dbReference>
<dbReference type="GO" id="GO:0006891">
    <property type="term" value="P:intra-Golgi vesicle-mediated transport"/>
    <property type="evidence" value="ECO:0007669"/>
    <property type="project" value="InterPro"/>
</dbReference>
<feature type="coiled-coil region" evidence="10">
    <location>
        <begin position="464"/>
        <end position="512"/>
    </location>
</feature>
<evidence type="ECO:0000259" key="13">
    <source>
        <dbReference type="Pfam" id="PF25398"/>
    </source>
</evidence>
<dbReference type="EMBL" id="KI913164">
    <property type="protein sequence ID" value="ETV70751.1"/>
    <property type="molecule type" value="Genomic_DNA"/>
</dbReference>
<evidence type="ECO:0000256" key="10">
    <source>
        <dbReference type="SAM" id="Coils"/>
    </source>
</evidence>
<keyword evidence="7" id="KW-0333">Golgi apparatus</keyword>
<evidence type="ECO:0000256" key="2">
    <source>
        <dbReference type="ARBA" id="ARBA00006415"/>
    </source>
</evidence>
<dbReference type="VEuPathDB" id="FungiDB:H257_13840"/>
<feature type="domain" description="Cux N-terminal" evidence="13">
    <location>
        <begin position="9"/>
        <end position="114"/>
    </location>
</feature>
<feature type="transmembrane region" description="Helical" evidence="11">
    <location>
        <begin position="580"/>
        <end position="599"/>
    </location>
</feature>
<dbReference type="GO" id="GO:0000139">
    <property type="term" value="C:Golgi membrane"/>
    <property type="evidence" value="ECO:0007669"/>
    <property type="project" value="UniProtKB-SubCell"/>
</dbReference>
<keyword evidence="6 11" id="KW-1133">Transmembrane helix</keyword>
<evidence type="ECO:0000256" key="5">
    <source>
        <dbReference type="ARBA" id="ARBA00022692"/>
    </source>
</evidence>
<comment type="subcellular location">
    <subcellularLocation>
        <location evidence="1">Golgi apparatus membrane</location>
        <topology evidence="1">Single-pass type IV membrane protein</topology>
    </subcellularLocation>
</comment>
<evidence type="ECO:0000256" key="6">
    <source>
        <dbReference type="ARBA" id="ARBA00022989"/>
    </source>
</evidence>
<evidence type="ECO:0000256" key="1">
    <source>
        <dbReference type="ARBA" id="ARBA00004409"/>
    </source>
</evidence>
<dbReference type="Pfam" id="PF25398">
    <property type="entry name" value="CUX1_N"/>
    <property type="match status" value="1"/>
</dbReference>
<evidence type="ECO:0000256" key="8">
    <source>
        <dbReference type="ARBA" id="ARBA00023054"/>
    </source>
</evidence>
<feature type="domain" description="CASP C-terminal" evidence="12">
    <location>
        <begin position="385"/>
        <end position="602"/>
    </location>
</feature>
<accession>W4FUX0</accession>
<dbReference type="GeneID" id="20815836"/>
<dbReference type="OrthoDB" id="10257567at2759"/>
<dbReference type="Pfam" id="PF08172">
    <property type="entry name" value="CASP_C"/>
    <property type="match status" value="1"/>
</dbReference>
<keyword evidence="8 10" id="KW-0175">Coiled coil</keyword>
<reference evidence="14" key="1">
    <citation type="submission" date="2013-12" db="EMBL/GenBank/DDBJ databases">
        <title>The Genome Sequence of Aphanomyces astaci APO3.</title>
        <authorList>
            <consortium name="The Broad Institute Genomics Platform"/>
            <person name="Russ C."/>
            <person name="Tyler B."/>
            <person name="van West P."/>
            <person name="Dieguez-Uribeondo J."/>
            <person name="Young S.K."/>
            <person name="Zeng Q."/>
            <person name="Gargeya S."/>
            <person name="Fitzgerald M."/>
            <person name="Abouelleil A."/>
            <person name="Alvarado L."/>
            <person name="Chapman S.B."/>
            <person name="Gainer-Dewar J."/>
            <person name="Goldberg J."/>
            <person name="Griggs A."/>
            <person name="Gujja S."/>
            <person name="Hansen M."/>
            <person name="Howarth C."/>
            <person name="Imamovic A."/>
            <person name="Ireland A."/>
            <person name="Larimer J."/>
            <person name="McCowan C."/>
            <person name="Murphy C."/>
            <person name="Pearson M."/>
            <person name="Poon T.W."/>
            <person name="Priest M."/>
            <person name="Roberts A."/>
            <person name="Saif S."/>
            <person name="Shea T."/>
            <person name="Sykes S."/>
            <person name="Wortman J."/>
            <person name="Nusbaum C."/>
            <person name="Birren B."/>
        </authorList>
    </citation>
    <scope>NUCLEOTIDE SEQUENCE [LARGE SCALE GENOMIC DNA]</scope>
    <source>
        <strain evidence="14">APO3</strain>
    </source>
</reference>
<evidence type="ECO:0000256" key="9">
    <source>
        <dbReference type="ARBA" id="ARBA00023136"/>
    </source>
</evidence>
<keyword evidence="5 11" id="KW-0812">Transmembrane</keyword>
<gene>
    <name evidence="14" type="ORF">H257_13840</name>
</gene>